<feature type="signal peptide" evidence="1">
    <location>
        <begin position="1"/>
        <end position="29"/>
    </location>
</feature>
<evidence type="ECO:0000256" key="1">
    <source>
        <dbReference type="SAM" id="SignalP"/>
    </source>
</evidence>
<dbReference type="PROSITE" id="PS51257">
    <property type="entry name" value="PROKAR_LIPOPROTEIN"/>
    <property type="match status" value="1"/>
</dbReference>
<sequence>MTKRNYGLIALAIGCFAMTSFINHQNVQATETVIKNKARIDNKYPLGGASNFMMVAGNQFIQSDSPFSGRIMANSVILKKDWLGAPGFNGSTESSANTAYDNYFKNLKNPAVIINDFTKGNGKIFDKTEGMKNLVFHLGGMWQNPLVEDGISKNTEFATDTPKADAEAAYPGMSVSLSGFSKGQQGTFEGLWKNKMVEGTNGNLAKLPQYVDNGINKYETNGNSTATDYSLQQNIQDVSDFYEDLIPEGQSFWSSTDEIMDLKQTNPINNENAVVRPKSNPFYITDPWTEVTDVVINIVAKADNPTVSAETREKTKPYAAEVDGKKPIVAVSIDRNRLTENYEKAKHMNIQFHFSDSFYKNEGKTLDPEKIPYIVINYKNFNDKRFDFQPGDGFYIGSVDNFRFPLNTTDVGKPGYVNSISKEVGGASDEDWSNPNVLKFGSHLLNNFTDTYDSDNYPELFDQDKQDNSGLTAQTAAVSYTNRSPGTMLFGTMLIPHGSYYAGSSTHGLYIGGVVAANNITLDNAIISPEHDKSVFGNNQEFPDLNDGGSVKKPIIDSIDLNDPGSKNSQSLKSGGTAKFDYADGTLKPAPSLGITGELKLSNVPDSYGLYYRYNSNGNNDKGEWHRYSSGVQTGTSVKLDQESLLADLNNQTKAIAGDVKTEAQKISYPLTKTSGIEFATTADAKAATLAADKIETTATFNFTLQVKAALEVTVPARISFGTDVLGHSSGEATRTVAINEIQLAQKSVAATGTAEAPKVTVYNPLLNGFNLKLAYLDANEASHNPFYITNNFKYNINNVAPLPLAPDKSDGEWIDGILKRDTTAQSLETRMGDNPLKESSLQLHLPYRNDYQISTDPYEAPMGWQLTL</sequence>
<proteinExistence type="predicted"/>
<reference evidence="2" key="1">
    <citation type="submission" date="2023-04" db="EMBL/GenBank/DDBJ databases">
        <title>Novel strain of Lactilactobacillus sakei and use thereof.</title>
        <authorList>
            <person name="Kim S.Y."/>
        </authorList>
    </citation>
    <scope>NUCLEOTIDE SEQUENCE</scope>
    <source>
        <strain evidence="2">HUP1</strain>
    </source>
</reference>
<evidence type="ECO:0008006" key="4">
    <source>
        <dbReference type="Google" id="ProtNLM"/>
    </source>
</evidence>
<evidence type="ECO:0000313" key="3">
    <source>
        <dbReference type="Proteomes" id="UP001179858"/>
    </source>
</evidence>
<dbReference type="RefSeq" id="WP_280102852.1">
    <property type="nucleotide sequence ID" value="NZ_CP122959.1"/>
</dbReference>
<organism evidence="2 3">
    <name type="scientific">Latilactobacillus sakei</name>
    <name type="common">Lactobacillus sakei</name>
    <dbReference type="NCBI Taxonomy" id="1599"/>
    <lineage>
        <taxon>Bacteria</taxon>
        <taxon>Bacillati</taxon>
        <taxon>Bacillota</taxon>
        <taxon>Bacilli</taxon>
        <taxon>Lactobacillales</taxon>
        <taxon>Lactobacillaceae</taxon>
        <taxon>Latilactobacillus</taxon>
    </lineage>
</organism>
<keyword evidence="1" id="KW-0732">Signal</keyword>
<dbReference type="EMBL" id="CP122959">
    <property type="protein sequence ID" value="WGI19103.1"/>
    <property type="molecule type" value="Genomic_DNA"/>
</dbReference>
<dbReference type="Proteomes" id="UP001179858">
    <property type="component" value="Chromosome"/>
</dbReference>
<feature type="chain" id="PRO_5042197551" description="WxL domain-containing protein" evidence="1">
    <location>
        <begin position="30"/>
        <end position="869"/>
    </location>
</feature>
<name>A0AAF0GP70_LATSK</name>
<evidence type="ECO:0000313" key="2">
    <source>
        <dbReference type="EMBL" id="WGI19103.1"/>
    </source>
</evidence>
<protein>
    <recommendedName>
        <fullName evidence="4">WxL domain-containing protein</fullName>
    </recommendedName>
</protein>
<gene>
    <name evidence="2" type="ORF">QBD03_10295</name>
</gene>
<dbReference type="AlphaFoldDB" id="A0AAF0GP70"/>
<accession>A0AAF0GP70</accession>